<feature type="chain" id="PRO_5039412714" description="Hemophore-related protein" evidence="1">
    <location>
        <begin position="20"/>
        <end position="122"/>
    </location>
</feature>
<dbReference type="Proteomes" id="UP000323876">
    <property type="component" value="Unassembled WGS sequence"/>
</dbReference>
<dbReference type="RefSeq" id="WP_150407624.1">
    <property type="nucleotide sequence ID" value="NZ_JBHJYQ010000016.1"/>
</dbReference>
<sequence length="122" mass="11690">MTLVTALAGFTAAAGPAGAVSDADTCASVSATANELTTGINASKANGGGSAAEVKAAFGTAAGKLDAVAANADEGPVKTAIAGAVPYMNKAATASDDQLGAVLQDQELQNAMSALDQACRTS</sequence>
<dbReference type="AlphaFoldDB" id="A0A5N0DX57"/>
<evidence type="ECO:0008006" key="4">
    <source>
        <dbReference type="Google" id="ProtNLM"/>
    </source>
</evidence>
<protein>
    <recommendedName>
        <fullName evidence="4">Hemophore-related protein</fullName>
    </recommendedName>
</protein>
<reference evidence="2 3" key="1">
    <citation type="submission" date="2019-09" db="EMBL/GenBank/DDBJ databases">
        <authorList>
            <person name="Wang X."/>
        </authorList>
    </citation>
    <scope>NUCLEOTIDE SEQUENCE [LARGE SCALE GENOMIC DNA]</scope>
    <source>
        <strain evidence="2 3">CICC 11023</strain>
    </source>
</reference>
<proteinExistence type="predicted"/>
<gene>
    <name evidence="2" type="ORF">F3087_41300</name>
</gene>
<comment type="caution">
    <text evidence="2">The sequence shown here is derived from an EMBL/GenBank/DDBJ whole genome shotgun (WGS) entry which is preliminary data.</text>
</comment>
<evidence type="ECO:0000313" key="2">
    <source>
        <dbReference type="EMBL" id="KAA8880544.1"/>
    </source>
</evidence>
<feature type="signal peptide" evidence="1">
    <location>
        <begin position="1"/>
        <end position="19"/>
    </location>
</feature>
<accession>A0A5N0DX57</accession>
<dbReference type="EMBL" id="VXLC01000033">
    <property type="protein sequence ID" value="KAA8880544.1"/>
    <property type="molecule type" value="Genomic_DNA"/>
</dbReference>
<name>A0A5N0DX57_9NOCA</name>
<evidence type="ECO:0000313" key="3">
    <source>
        <dbReference type="Proteomes" id="UP000323876"/>
    </source>
</evidence>
<keyword evidence="3" id="KW-1185">Reference proteome</keyword>
<organism evidence="2 3">
    <name type="scientific">Nocardia colli</name>
    <dbReference type="NCBI Taxonomy" id="2545717"/>
    <lineage>
        <taxon>Bacteria</taxon>
        <taxon>Bacillati</taxon>
        <taxon>Actinomycetota</taxon>
        <taxon>Actinomycetes</taxon>
        <taxon>Mycobacteriales</taxon>
        <taxon>Nocardiaceae</taxon>
        <taxon>Nocardia</taxon>
    </lineage>
</organism>
<evidence type="ECO:0000256" key="1">
    <source>
        <dbReference type="SAM" id="SignalP"/>
    </source>
</evidence>
<keyword evidence="1" id="KW-0732">Signal</keyword>